<dbReference type="SUPFAM" id="SSF54637">
    <property type="entry name" value="Thioesterase/thiol ester dehydrase-isomerase"/>
    <property type="match status" value="2"/>
</dbReference>
<dbReference type="Gene3D" id="2.40.160.210">
    <property type="entry name" value="Acyl-CoA thioesterase, double hotdog domain"/>
    <property type="match status" value="1"/>
</dbReference>
<evidence type="ECO:0000313" key="4">
    <source>
        <dbReference type="Proteomes" id="UP000321419"/>
    </source>
</evidence>
<dbReference type="OrthoDB" id="7059210at2"/>
<evidence type="ECO:0000313" key="3">
    <source>
        <dbReference type="EMBL" id="GEK57080.1"/>
    </source>
</evidence>
<dbReference type="InterPro" id="IPR049449">
    <property type="entry name" value="TesB_ACOT8-like_N"/>
</dbReference>
<proteinExistence type="predicted"/>
<dbReference type="CDD" id="cd03445">
    <property type="entry name" value="Thioesterase_II_repeat2"/>
    <property type="match status" value="1"/>
</dbReference>
<comment type="caution">
    <text evidence="3">The sequence shown here is derived from an EMBL/GenBank/DDBJ whole genome shotgun (WGS) entry which is preliminary data.</text>
</comment>
<dbReference type="InterPro" id="IPR049450">
    <property type="entry name" value="ACOT8-like_C"/>
</dbReference>
<gene>
    <name evidence="3" type="ORF">PES01_39250</name>
</gene>
<reference evidence="3 4" key="1">
    <citation type="submission" date="2019-07" db="EMBL/GenBank/DDBJ databases">
        <title>Whole genome shotgun sequence of Pseudoalteromonas espejiana NBRC 102222.</title>
        <authorList>
            <person name="Hosoyama A."/>
            <person name="Uohara A."/>
            <person name="Ohji S."/>
            <person name="Ichikawa N."/>
        </authorList>
    </citation>
    <scope>NUCLEOTIDE SEQUENCE [LARGE SCALE GENOMIC DNA]</scope>
    <source>
        <strain evidence="3 4">NBRC 102222</strain>
    </source>
</reference>
<dbReference type="InterPro" id="IPR042171">
    <property type="entry name" value="Acyl-CoA_hotdog"/>
</dbReference>
<sequence length="273" mass="30105">MHFDDLLKQASAISNTSHTQSIQQSATMQFPANWCQGRTAFGGLSAALLYQAIRKQVDPSRRLLSLSTNFVGPLLADTPFSLSVEILRQGKSSTQVLAKVIQSEQVCVIVQACFAIDRESGVNVPVSKTMGLKDVDTRHTLPFIKGQMPEFFQHVDLCPQQGAMPFSAAETSHLGGWMRFKHTPETITEAHIIALTDAWPPTLLQMFKQPAPASSMSWYLEFVQEPKLTPGEWLGFEAITHHAKGGYGLEDGCIWSQSGELIALTRQTVALFD</sequence>
<accession>A0A510Y1A5</accession>
<organism evidence="3 4">
    <name type="scientific">Pseudoalteromonas espejiana</name>
    <dbReference type="NCBI Taxonomy" id="28107"/>
    <lineage>
        <taxon>Bacteria</taxon>
        <taxon>Pseudomonadati</taxon>
        <taxon>Pseudomonadota</taxon>
        <taxon>Gammaproteobacteria</taxon>
        <taxon>Alteromonadales</taxon>
        <taxon>Pseudoalteromonadaceae</taxon>
        <taxon>Pseudoalteromonas</taxon>
    </lineage>
</organism>
<dbReference type="PANTHER" id="PTHR38110">
    <property type="entry name" value="CHROMOSOME 23, WHOLE GENOME SHOTGUN SEQUENCE"/>
    <property type="match status" value="1"/>
</dbReference>
<evidence type="ECO:0000259" key="1">
    <source>
        <dbReference type="Pfam" id="PF13622"/>
    </source>
</evidence>
<dbReference type="AlphaFoldDB" id="A0A510Y1A5"/>
<evidence type="ECO:0000259" key="2">
    <source>
        <dbReference type="Pfam" id="PF20789"/>
    </source>
</evidence>
<protein>
    <submittedName>
        <fullName evidence="3">Acyl-CoA thioesterase</fullName>
    </submittedName>
</protein>
<keyword evidence="4" id="KW-1185">Reference proteome</keyword>
<dbReference type="InterPro" id="IPR052389">
    <property type="entry name" value="Sec_Metab_Biosynth-Assoc"/>
</dbReference>
<dbReference type="PANTHER" id="PTHR38110:SF1">
    <property type="entry name" value="THIOESTERASE DOMAIN-CONTAINING PROTEIN"/>
    <property type="match status" value="1"/>
</dbReference>
<feature type="domain" description="Acyl-CoA thioesterase-like C-terminal" evidence="2">
    <location>
        <begin position="139"/>
        <end position="270"/>
    </location>
</feature>
<dbReference type="RefSeq" id="WP_089349633.1">
    <property type="nucleotide sequence ID" value="NZ_BJUM01000082.1"/>
</dbReference>
<dbReference type="Pfam" id="PF13622">
    <property type="entry name" value="4HBT_3"/>
    <property type="match status" value="1"/>
</dbReference>
<dbReference type="Proteomes" id="UP000321419">
    <property type="component" value="Unassembled WGS sequence"/>
</dbReference>
<name>A0A510Y1A5_9GAMM</name>
<dbReference type="InterPro" id="IPR029069">
    <property type="entry name" value="HotDog_dom_sf"/>
</dbReference>
<dbReference type="Pfam" id="PF20789">
    <property type="entry name" value="4HBT_3C"/>
    <property type="match status" value="1"/>
</dbReference>
<feature type="domain" description="Acyl-CoA thioesterase-like N-terminal HotDog" evidence="1">
    <location>
        <begin position="31"/>
        <end position="114"/>
    </location>
</feature>
<dbReference type="EMBL" id="BJUM01000082">
    <property type="protein sequence ID" value="GEK57080.1"/>
    <property type="molecule type" value="Genomic_DNA"/>
</dbReference>